<dbReference type="Gene3D" id="4.10.240.10">
    <property type="entry name" value="Zn(2)-C6 fungal-type DNA-binding domain"/>
    <property type="match status" value="1"/>
</dbReference>
<feature type="domain" description="Zn(2)-C6 fungal-type" evidence="8">
    <location>
        <begin position="20"/>
        <end position="55"/>
    </location>
</feature>
<evidence type="ECO:0000256" key="5">
    <source>
        <dbReference type="ARBA" id="ARBA00023163"/>
    </source>
</evidence>
<dbReference type="CDD" id="cd12148">
    <property type="entry name" value="fungal_TF_MHR"/>
    <property type="match status" value="1"/>
</dbReference>
<evidence type="ECO:0000313" key="9">
    <source>
        <dbReference type="EMBL" id="OJJ57302.1"/>
    </source>
</evidence>
<dbReference type="PROSITE" id="PS50048">
    <property type="entry name" value="ZN2_CY6_FUNGAL_2"/>
    <property type="match status" value="1"/>
</dbReference>
<keyword evidence="3" id="KW-0805">Transcription regulation</keyword>
<dbReference type="GO" id="GO:0000981">
    <property type="term" value="F:DNA-binding transcription factor activity, RNA polymerase II-specific"/>
    <property type="evidence" value="ECO:0007669"/>
    <property type="project" value="InterPro"/>
</dbReference>
<feature type="region of interest" description="Disordered" evidence="7">
    <location>
        <begin position="79"/>
        <end position="119"/>
    </location>
</feature>
<keyword evidence="4" id="KW-0238">DNA-binding</keyword>
<dbReference type="InterPro" id="IPR001138">
    <property type="entry name" value="Zn2Cys6_DnaBD"/>
</dbReference>
<dbReference type="InterPro" id="IPR036864">
    <property type="entry name" value="Zn2-C6_fun-type_DNA-bd_sf"/>
</dbReference>
<dbReference type="PANTHER" id="PTHR47171:SF5">
    <property type="entry name" value="ZN(II)2CYS6 TRANSCRIPTION FACTOR (EUROFUNG)"/>
    <property type="match status" value="1"/>
</dbReference>
<name>A0A1L9TD09_9EURO</name>
<dbReference type="CDD" id="cd00067">
    <property type="entry name" value="GAL4"/>
    <property type="match status" value="1"/>
</dbReference>
<keyword evidence="10" id="KW-1185">Reference proteome</keyword>
<dbReference type="SUPFAM" id="SSF57701">
    <property type="entry name" value="Zn2/Cys6 DNA-binding domain"/>
    <property type="match status" value="1"/>
</dbReference>
<proteinExistence type="predicted"/>
<dbReference type="GO" id="GO:0008270">
    <property type="term" value="F:zinc ion binding"/>
    <property type="evidence" value="ECO:0007669"/>
    <property type="project" value="InterPro"/>
</dbReference>
<dbReference type="PANTHER" id="PTHR47171">
    <property type="entry name" value="FARA-RELATED"/>
    <property type="match status" value="1"/>
</dbReference>
<dbReference type="Proteomes" id="UP000184356">
    <property type="component" value="Unassembled WGS sequence"/>
</dbReference>
<dbReference type="PROSITE" id="PS00463">
    <property type="entry name" value="ZN2_CY6_FUNGAL_1"/>
    <property type="match status" value="1"/>
</dbReference>
<dbReference type="InterPro" id="IPR052073">
    <property type="entry name" value="Amide_Lactam_Regulators"/>
</dbReference>
<feature type="compositionally biased region" description="Polar residues" evidence="7">
    <location>
        <begin position="108"/>
        <end position="117"/>
    </location>
</feature>
<keyword evidence="6" id="KW-0539">Nucleus</keyword>
<evidence type="ECO:0000259" key="8">
    <source>
        <dbReference type="PROSITE" id="PS50048"/>
    </source>
</evidence>
<evidence type="ECO:0000256" key="3">
    <source>
        <dbReference type="ARBA" id="ARBA00023015"/>
    </source>
</evidence>
<dbReference type="GeneID" id="63768430"/>
<keyword evidence="5" id="KW-0804">Transcription</keyword>
<evidence type="ECO:0000256" key="7">
    <source>
        <dbReference type="SAM" id="MobiDB-lite"/>
    </source>
</evidence>
<dbReference type="EMBL" id="KV878588">
    <property type="protein sequence ID" value="OJJ57302.1"/>
    <property type="molecule type" value="Genomic_DNA"/>
</dbReference>
<dbReference type="SMART" id="SM00066">
    <property type="entry name" value="GAL4"/>
    <property type="match status" value="1"/>
</dbReference>
<dbReference type="RefSeq" id="XP_040701108.1">
    <property type="nucleotide sequence ID" value="XM_040852357.1"/>
</dbReference>
<evidence type="ECO:0000313" key="10">
    <source>
        <dbReference type="Proteomes" id="UP000184356"/>
    </source>
</evidence>
<evidence type="ECO:0000256" key="6">
    <source>
        <dbReference type="ARBA" id="ARBA00023242"/>
    </source>
</evidence>
<dbReference type="VEuPathDB" id="FungiDB:ASPSYDRAFT_90599"/>
<reference evidence="10" key="1">
    <citation type="journal article" date="2017" name="Genome Biol.">
        <title>Comparative genomics reveals high biological diversity and specific adaptations in the industrially and medically important fungal genus Aspergillus.</title>
        <authorList>
            <person name="de Vries R.P."/>
            <person name="Riley R."/>
            <person name="Wiebenga A."/>
            <person name="Aguilar-Osorio G."/>
            <person name="Amillis S."/>
            <person name="Uchima C.A."/>
            <person name="Anderluh G."/>
            <person name="Asadollahi M."/>
            <person name="Askin M."/>
            <person name="Barry K."/>
            <person name="Battaglia E."/>
            <person name="Bayram O."/>
            <person name="Benocci T."/>
            <person name="Braus-Stromeyer S.A."/>
            <person name="Caldana C."/>
            <person name="Canovas D."/>
            <person name="Cerqueira G.C."/>
            <person name="Chen F."/>
            <person name="Chen W."/>
            <person name="Choi C."/>
            <person name="Clum A."/>
            <person name="Dos Santos R.A."/>
            <person name="Damasio A.R."/>
            <person name="Diallinas G."/>
            <person name="Emri T."/>
            <person name="Fekete E."/>
            <person name="Flipphi M."/>
            <person name="Freyberg S."/>
            <person name="Gallo A."/>
            <person name="Gournas C."/>
            <person name="Habgood R."/>
            <person name="Hainaut M."/>
            <person name="Harispe M.L."/>
            <person name="Henrissat B."/>
            <person name="Hilden K.S."/>
            <person name="Hope R."/>
            <person name="Hossain A."/>
            <person name="Karabika E."/>
            <person name="Karaffa L."/>
            <person name="Karanyi Z."/>
            <person name="Krasevec N."/>
            <person name="Kuo A."/>
            <person name="Kusch H."/>
            <person name="LaButti K."/>
            <person name="Lagendijk E.L."/>
            <person name="Lapidus A."/>
            <person name="Levasseur A."/>
            <person name="Lindquist E."/>
            <person name="Lipzen A."/>
            <person name="Logrieco A.F."/>
            <person name="MacCabe A."/>
            <person name="Maekelae M.R."/>
            <person name="Malavazi I."/>
            <person name="Melin P."/>
            <person name="Meyer V."/>
            <person name="Mielnichuk N."/>
            <person name="Miskei M."/>
            <person name="Molnar A.P."/>
            <person name="Mule G."/>
            <person name="Ngan C.Y."/>
            <person name="Orejas M."/>
            <person name="Orosz E."/>
            <person name="Ouedraogo J.P."/>
            <person name="Overkamp K.M."/>
            <person name="Park H.-S."/>
            <person name="Perrone G."/>
            <person name="Piumi F."/>
            <person name="Punt P.J."/>
            <person name="Ram A.F."/>
            <person name="Ramon A."/>
            <person name="Rauscher S."/>
            <person name="Record E."/>
            <person name="Riano-Pachon D.M."/>
            <person name="Robert V."/>
            <person name="Roehrig J."/>
            <person name="Ruller R."/>
            <person name="Salamov A."/>
            <person name="Salih N.S."/>
            <person name="Samson R.A."/>
            <person name="Sandor E."/>
            <person name="Sanguinetti M."/>
            <person name="Schuetze T."/>
            <person name="Sepcic K."/>
            <person name="Shelest E."/>
            <person name="Sherlock G."/>
            <person name="Sophianopoulou V."/>
            <person name="Squina F.M."/>
            <person name="Sun H."/>
            <person name="Susca A."/>
            <person name="Todd R.B."/>
            <person name="Tsang A."/>
            <person name="Unkles S.E."/>
            <person name="van de Wiele N."/>
            <person name="van Rossen-Uffink D."/>
            <person name="Oliveira J.V."/>
            <person name="Vesth T.C."/>
            <person name="Visser J."/>
            <person name="Yu J.-H."/>
            <person name="Zhou M."/>
            <person name="Andersen M.R."/>
            <person name="Archer D.B."/>
            <person name="Baker S.E."/>
            <person name="Benoit I."/>
            <person name="Brakhage A.A."/>
            <person name="Braus G.H."/>
            <person name="Fischer R."/>
            <person name="Frisvad J.C."/>
            <person name="Goldman G.H."/>
            <person name="Houbraken J."/>
            <person name="Oakley B."/>
            <person name="Pocsi I."/>
            <person name="Scazzocchio C."/>
            <person name="Seiboth B."/>
            <person name="vanKuyk P.A."/>
            <person name="Wortman J."/>
            <person name="Dyer P.S."/>
            <person name="Grigoriev I.V."/>
        </authorList>
    </citation>
    <scope>NUCLEOTIDE SEQUENCE [LARGE SCALE GENOMIC DNA]</scope>
    <source>
        <strain evidence="10">CBS 593.65</strain>
    </source>
</reference>
<accession>A0A1L9TD09</accession>
<dbReference type="Pfam" id="PF00172">
    <property type="entry name" value="Zn_clus"/>
    <property type="match status" value="1"/>
</dbReference>
<evidence type="ECO:0000256" key="1">
    <source>
        <dbReference type="ARBA" id="ARBA00022723"/>
    </source>
</evidence>
<keyword evidence="2" id="KW-0862">Zinc</keyword>
<dbReference type="Pfam" id="PF04082">
    <property type="entry name" value="Fungal_trans"/>
    <property type="match status" value="1"/>
</dbReference>
<dbReference type="STRING" id="1036612.A0A1L9TD09"/>
<sequence length="625" mass="70841">MAAAPTSHFPRGPRDRSRVVCQRCHARKVKCDLILKIHNGGSCTNCEKRGEVCQRRESTRLQKRRDRALEVSALCGLPLNNDPRLTPPTPSLVDSQGTAGDISDNERQPNLPQSTSAETDDQGYIGEFSVMSNHGPLPSDVSAIVGSFSRSIEEQTLAATRADQLPPQSLIDAHVSAYFKYLYHRIPVVSRQDVTVARPSALLLQSLCLAGSILRHPKSAKSLVESEKHYARAKTLFYTNHEHDPLSTLKALCLLTLWNVTPPSVVTADCSWNWLGLATRLAFQMGLHRESTYSKRPVPCSARRIVWFLYAQDKLYSACFGRPQILKTEDFDLHPPSITDFEESESGQARLFVLYTNLMTILARMLPLSHQNLANTPEEVLAILSDMQKWAGNIPSDLRIFDDQGVLIYQRDFYEVLIWHFTCIITFFHIHGRFFHPSATSTISLVASSCIVRLYQEMDYRDDINYLMAINNWSMMVASLPQLYNIRENYKTRARDIESGADALPWEELDVLLEILTQRTLKFPGAQAIVERIVRMKSEILSHGTSTQPLSGIGYESEFQSVSNWRTYLTVPGVYELFPFSKALTPRMELLSKITIDDVANRLPENFPDWSIENLLNLDNYDSFF</sequence>
<dbReference type="OrthoDB" id="39175at2759"/>
<dbReference type="GO" id="GO:0003677">
    <property type="term" value="F:DNA binding"/>
    <property type="evidence" value="ECO:0007669"/>
    <property type="project" value="UniProtKB-KW"/>
</dbReference>
<dbReference type="SMART" id="SM00906">
    <property type="entry name" value="Fungal_trans"/>
    <property type="match status" value="1"/>
</dbReference>
<protein>
    <recommendedName>
        <fullName evidence="8">Zn(2)-C6 fungal-type domain-containing protein</fullName>
    </recommendedName>
</protein>
<dbReference type="InterPro" id="IPR007219">
    <property type="entry name" value="XnlR_reg_dom"/>
</dbReference>
<keyword evidence="1" id="KW-0479">Metal-binding</keyword>
<organism evidence="9 10">
    <name type="scientific">Aspergillus sydowii CBS 593.65</name>
    <dbReference type="NCBI Taxonomy" id="1036612"/>
    <lineage>
        <taxon>Eukaryota</taxon>
        <taxon>Fungi</taxon>
        <taxon>Dikarya</taxon>
        <taxon>Ascomycota</taxon>
        <taxon>Pezizomycotina</taxon>
        <taxon>Eurotiomycetes</taxon>
        <taxon>Eurotiomycetidae</taxon>
        <taxon>Eurotiales</taxon>
        <taxon>Aspergillaceae</taxon>
        <taxon>Aspergillus</taxon>
        <taxon>Aspergillus subgen. Nidulantes</taxon>
    </lineage>
</organism>
<evidence type="ECO:0000256" key="2">
    <source>
        <dbReference type="ARBA" id="ARBA00022833"/>
    </source>
</evidence>
<dbReference type="AlphaFoldDB" id="A0A1L9TD09"/>
<evidence type="ECO:0000256" key="4">
    <source>
        <dbReference type="ARBA" id="ARBA00023125"/>
    </source>
</evidence>
<gene>
    <name evidence="9" type="ORF">ASPSYDRAFT_90599</name>
</gene>
<dbReference type="GO" id="GO:0006351">
    <property type="term" value="P:DNA-templated transcription"/>
    <property type="evidence" value="ECO:0007669"/>
    <property type="project" value="InterPro"/>
</dbReference>